<feature type="domain" description="Fe2OG dioxygenase" evidence="7">
    <location>
        <begin position="162"/>
        <end position="262"/>
    </location>
</feature>
<dbReference type="SUPFAM" id="SSF51197">
    <property type="entry name" value="Clavaminate synthase-like"/>
    <property type="match status" value="1"/>
</dbReference>
<dbReference type="InterPro" id="IPR005123">
    <property type="entry name" value="Oxoglu/Fe-dep_dioxygenase_dom"/>
</dbReference>
<accession>A0AA41S8U4</accession>
<evidence type="ECO:0000313" key="8">
    <source>
        <dbReference type="EMBL" id="MCL7030806.1"/>
    </source>
</evidence>
<comment type="similarity">
    <text evidence="6">Belongs to the iron/ascorbate-dependent oxidoreductase family.</text>
</comment>
<dbReference type="GO" id="GO:0016491">
    <property type="term" value="F:oxidoreductase activity"/>
    <property type="evidence" value="ECO:0007669"/>
    <property type="project" value="UniProtKB-KW"/>
</dbReference>
<organism evidence="8 9">
    <name type="scientific">Papaver nudicaule</name>
    <name type="common">Iceland poppy</name>
    <dbReference type="NCBI Taxonomy" id="74823"/>
    <lineage>
        <taxon>Eukaryota</taxon>
        <taxon>Viridiplantae</taxon>
        <taxon>Streptophyta</taxon>
        <taxon>Embryophyta</taxon>
        <taxon>Tracheophyta</taxon>
        <taxon>Spermatophyta</taxon>
        <taxon>Magnoliopsida</taxon>
        <taxon>Ranunculales</taxon>
        <taxon>Papaveraceae</taxon>
        <taxon>Papaveroideae</taxon>
        <taxon>Papaver</taxon>
    </lineage>
</organism>
<name>A0AA41S8U4_PAPNU</name>
<dbReference type="PANTHER" id="PTHR47990">
    <property type="entry name" value="2-OXOGLUTARATE (2OG) AND FE(II)-DEPENDENT OXYGENASE SUPERFAMILY PROTEIN-RELATED"/>
    <property type="match status" value="1"/>
</dbReference>
<evidence type="ECO:0000256" key="6">
    <source>
        <dbReference type="RuleBase" id="RU003682"/>
    </source>
</evidence>
<evidence type="ECO:0000313" key="9">
    <source>
        <dbReference type="Proteomes" id="UP001177140"/>
    </source>
</evidence>
<reference evidence="8" key="1">
    <citation type="submission" date="2022-03" db="EMBL/GenBank/DDBJ databases">
        <title>A functionally conserved STORR gene fusion in Papaver species that diverged 16.8 million years ago.</title>
        <authorList>
            <person name="Catania T."/>
        </authorList>
    </citation>
    <scope>NUCLEOTIDE SEQUENCE</scope>
    <source>
        <strain evidence="8">S-191538</strain>
    </source>
</reference>
<protein>
    <recommendedName>
        <fullName evidence="4">2-oxoglutarate-dependent dioxygenase DAO</fullName>
    </recommendedName>
    <alternativeName>
        <fullName evidence="5">Protein DIOXYGENASE FOR AUXIN OXIDATION</fullName>
    </alternativeName>
</protein>
<evidence type="ECO:0000256" key="5">
    <source>
        <dbReference type="ARBA" id="ARBA00076740"/>
    </source>
</evidence>
<keyword evidence="6" id="KW-0560">Oxidoreductase</keyword>
<dbReference type="GO" id="GO:0046872">
    <property type="term" value="F:metal ion binding"/>
    <property type="evidence" value="ECO:0007669"/>
    <property type="project" value="UniProtKB-KW"/>
</dbReference>
<dbReference type="Proteomes" id="UP001177140">
    <property type="component" value="Unassembled WGS sequence"/>
</dbReference>
<keyword evidence="9" id="KW-1185">Reference proteome</keyword>
<comment type="function">
    <text evidence="3">2-oxoglutarate-dependent dioxygenase essential for auxin catabolism and maintenance of auxin homeostasis in reproductive organs. Catalyzes the irreversible oxidation of indole-3-acetic acid (IAA) to the biologically inactive 2-oxoindole-3-acetic acid (OxIAA).</text>
</comment>
<sequence length="298" mass="33910">MGVESGIPCISFSKNSKDLVEGSEEWKVLCKQVREAFEDYGCFQLVYDQVPVKLHEELLQGLKELFDLPDETKEKNVSTKFCYGYIGKEKDVPLYESLGIHNAPNLDEVELFTNLMWPDGKPTFCQTLNSMAKKVQEVEGIIRKMIFQNLGIEEYYDSNILNSDNLFRIMKYKAPCSDDLVVGLQPHIDKNILTILYQDIHGLELFSKEGQWFQVSPQPGTFIVFAGEALMGWSNGKIHAAMHKVMMQGDKDRYSYAFFSIPLEGTTVEIPKEQIDENHANLYLHNNPSILHIGAAVV</sequence>
<comment type="caution">
    <text evidence="8">The sequence shown here is derived from an EMBL/GenBank/DDBJ whole genome shotgun (WGS) entry which is preliminary data.</text>
</comment>
<dbReference type="InterPro" id="IPR044861">
    <property type="entry name" value="IPNS-like_FE2OG_OXY"/>
</dbReference>
<keyword evidence="2 6" id="KW-0408">Iron</keyword>
<dbReference type="PROSITE" id="PS51471">
    <property type="entry name" value="FE2OG_OXY"/>
    <property type="match status" value="1"/>
</dbReference>
<dbReference type="InterPro" id="IPR027443">
    <property type="entry name" value="IPNS-like_sf"/>
</dbReference>
<dbReference type="InterPro" id="IPR026992">
    <property type="entry name" value="DIOX_N"/>
</dbReference>
<evidence type="ECO:0000256" key="3">
    <source>
        <dbReference type="ARBA" id="ARBA00054658"/>
    </source>
</evidence>
<evidence type="ECO:0000259" key="7">
    <source>
        <dbReference type="PROSITE" id="PS51471"/>
    </source>
</evidence>
<dbReference type="FunFam" id="2.60.120.330:FF:000017">
    <property type="entry name" value="2-oxoglutarate-dependent dioxygenase DAO"/>
    <property type="match status" value="1"/>
</dbReference>
<gene>
    <name evidence="8" type="ORF">MKW94_007301</name>
</gene>
<dbReference type="EMBL" id="JAJJMA010105572">
    <property type="protein sequence ID" value="MCL7030806.1"/>
    <property type="molecule type" value="Genomic_DNA"/>
</dbReference>
<evidence type="ECO:0000256" key="1">
    <source>
        <dbReference type="ARBA" id="ARBA00022723"/>
    </source>
</evidence>
<dbReference type="InterPro" id="IPR050231">
    <property type="entry name" value="Iron_ascorbate_oxido_reductase"/>
</dbReference>
<evidence type="ECO:0000256" key="2">
    <source>
        <dbReference type="ARBA" id="ARBA00023004"/>
    </source>
</evidence>
<dbReference type="Pfam" id="PF03171">
    <property type="entry name" value="2OG-FeII_Oxy"/>
    <property type="match status" value="1"/>
</dbReference>
<keyword evidence="1 6" id="KW-0479">Metal-binding</keyword>
<evidence type="ECO:0000256" key="4">
    <source>
        <dbReference type="ARBA" id="ARBA00074102"/>
    </source>
</evidence>
<proteinExistence type="inferred from homology"/>
<dbReference type="Gene3D" id="2.60.120.330">
    <property type="entry name" value="B-lactam Antibiotic, Isopenicillin N Synthase, Chain"/>
    <property type="match status" value="1"/>
</dbReference>
<dbReference type="AlphaFoldDB" id="A0AA41S8U4"/>
<dbReference type="Pfam" id="PF14226">
    <property type="entry name" value="DIOX_N"/>
    <property type="match status" value="1"/>
</dbReference>